<dbReference type="Gene3D" id="3.30.590.20">
    <property type="match status" value="1"/>
</dbReference>
<keyword evidence="3" id="KW-1185">Reference proteome</keyword>
<dbReference type="GO" id="GO:0004357">
    <property type="term" value="F:glutamate-cysteine ligase activity"/>
    <property type="evidence" value="ECO:0007669"/>
    <property type="project" value="UniProtKB-EC"/>
</dbReference>
<dbReference type="InterPro" id="IPR014746">
    <property type="entry name" value="Gln_synth/guanido_kin_cat_dom"/>
</dbReference>
<proteinExistence type="predicted"/>
<protein>
    <submittedName>
        <fullName evidence="2">Uncharacterized protein</fullName>
    </submittedName>
</protein>
<dbReference type="Pfam" id="PF04107">
    <property type="entry name" value="GCS2"/>
    <property type="match status" value="1"/>
</dbReference>
<dbReference type="RefSeq" id="WP_213009434.1">
    <property type="nucleotide sequence ID" value="NZ_BOQN01000068.1"/>
</dbReference>
<dbReference type="PANTHER" id="PTHR36510:SF1">
    <property type="entry name" value="GLUTAMATE--CYSTEINE LIGASE 2-RELATED"/>
    <property type="match status" value="1"/>
</dbReference>
<evidence type="ECO:0000313" key="2">
    <source>
        <dbReference type="EMBL" id="GIM93626.1"/>
    </source>
</evidence>
<comment type="catalytic activity">
    <reaction evidence="1">
        <text>L-cysteine + L-glutamate + ATP = gamma-L-glutamyl-L-cysteine + ADP + phosphate + H(+)</text>
        <dbReference type="Rhea" id="RHEA:13285"/>
        <dbReference type="ChEBI" id="CHEBI:15378"/>
        <dbReference type="ChEBI" id="CHEBI:29985"/>
        <dbReference type="ChEBI" id="CHEBI:30616"/>
        <dbReference type="ChEBI" id="CHEBI:35235"/>
        <dbReference type="ChEBI" id="CHEBI:43474"/>
        <dbReference type="ChEBI" id="CHEBI:58173"/>
        <dbReference type="ChEBI" id="CHEBI:456216"/>
        <dbReference type="EC" id="6.3.2.2"/>
    </reaction>
</comment>
<comment type="caution">
    <text evidence="2">The sequence shown here is derived from an EMBL/GenBank/DDBJ whole genome shotgun (WGS) entry which is preliminary data.</text>
</comment>
<dbReference type="InterPro" id="IPR006336">
    <property type="entry name" value="GCS2"/>
</dbReference>
<evidence type="ECO:0000313" key="3">
    <source>
        <dbReference type="Proteomes" id="UP000677082"/>
    </source>
</evidence>
<name>A0A919TGN7_9ACTN</name>
<dbReference type="EMBL" id="BOQN01000068">
    <property type="protein sequence ID" value="GIM93626.1"/>
    <property type="molecule type" value="Genomic_DNA"/>
</dbReference>
<accession>A0A919TGN7</accession>
<reference evidence="2 3" key="1">
    <citation type="submission" date="2021-03" db="EMBL/GenBank/DDBJ databases">
        <title>Whole genome shotgun sequence of Actinoplanes toevensis NBRC 105298.</title>
        <authorList>
            <person name="Komaki H."/>
            <person name="Tamura T."/>
        </authorList>
    </citation>
    <scope>NUCLEOTIDE SEQUENCE [LARGE SCALE GENOMIC DNA]</scope>
    <source>
        <strain evidence="2 3">NBRC 105298</strain>
    </source>
</reference>
<organism evidence="2 3">
    <name type="scientific">Paractinoplanes toevensis</name>
    <dbReference type="NCBI Taxonomy" id="571911"/>
    <lineage>
        <taxon>Bacteria</taxon>
        <taxon>Bacillati</taxon>
        <taxon>Actinomycetota</taxon>
        <taxon>Actinomycetes</taxon>
        <taxon>Micromonosporales</taxon>
        <taxon>Micromonosporaceae</taxon>
        <taxon>Paractinoplanes</taxon>
    </lineage>
</organism>
<dbReference type="SUPFAM" id="SSF55931">
    <property type="entry name" value="Glutamine synthetase/guanido kinase"/>
    <property type="match status" value="1"/>
</dbReference>
<dbReference type="PANTHER" id="PTHR36510">
    <property type="entry name" value="GLUTAMATE--CYSTEINE LIGASE 2-RELATED"/>
    <property type="match status" value="1"/>
</dbReference>
<dbReference type="Proteomes" id="UP000677082">
    <property type="component" value="Unassembled WGS sequence"/>
</dbReference>
<dbReference type="GO" id="GO:0042398">
    <property type="term" value="P:modified amino acid biosynthetic process"/>
    <property type="evidence" value="ECO:0007669"/>
    <property type="project" value="InterPro"/>
</dbReference>
<dbReference type="InterPro" id="IPR050141">
    <property type="entry name" value="GCL_type2/YbdK_subfam"/>
</dbReference>
<dbReference type="AlphaFoldDB" id="A0A919TGN7"/>
<gene>
    <name evidence="2" type="ORF">Ato02nite_054190</name>
</gene>
<evidence type="ECO:0000256" key="1">
    <source>
        <dbReference type="ARBA" id="ARBA00048819"/>
    </source>
</evidence>
<sequence>MVALGTVPLGPPLPALRGLRLEAAVPDRQLAVRIFHCLRTWLPVIHAMTANSPFDRSVDTGYASWCFVQQQRETLGMLAPRLWSVADHEHTADRVRQVTATVSRAVPGWTVRPHPRDSGVQVRAGDVCLGVDDSVLVAALVRAAVVAATQDLEAGRSNPPVDLDLVYRAHWQAARQGLTGTLIDVRLGRERPAWELVHEFFATVTPGLPGDVETALTYLAEHSIKG</sequence>